<dbReference type="EMBL" id="LRQV01000043">
    <property type="protein sequence ID" value="KXK61360.1"/>
    <property type="molecule type" value="Genomic_DNA"/>
</dbReference>
<keyword evidence="6" id="KW-1185">Reference proteome</keyword>
<dbReference type="OrthoDB" id="9792195at2"/>
<name>A0A136PSA6_9ACTN</name>
<keyword evidence="1" id="KW-0949">S-adenosyl-L-methionine</keyword>
<evidence type="ECO:0000313" key="6">
    <source>
        <dbReference type="Proteomes" id="UP000070620"/>
    </source>
</evidence>
<dbReference type="Pfam" id="PF01887">
    <property type="entry name" value="SAM_HAT_N"/>
    <property type="match status" value="1"/>
</dbReference>
<dbReference type="PANTHER" id="PTHR35092:SF1">
    <property type="entry name" value="CHLORINASE MJ1651"/>
    <property type="match status" value="1"/>
</dbReference>
<dbReference type="SUPFAM" id="SSF101852">
    <property type="entry name" value="Bacterial fluorinating enzyme, C-terminal domain"/>
    <property type="match status" value="1"/>
</dbReference>
<comment type="caution">
    <text evidence="5">The sequence shown here is derived from an EMBL/GenBank/DDBJ whole genome shotgun (WGS) entry which is preliminary data.</text>
</comment>
<dbReference type="InterPro" id="IPR046469">
    <property type="entry name" value="SAM_HAT_N"/>
</dbReference>
<accession>A0A136PSA6</accession>
<feature type="domain" description="S-adenosyl-l-methionine hydroxide adenosyltransferase C-terminal" evidence="4">
    <location>
        <begin position="178"/>
        <end position="255"/>
    </location>
</feature>
<dbReference type="InterPro" id="IPR002747">
    <property type="entry name" value="SAM_OH_AdoTrfase"/>
</dbReference>
<dbReference type="Gene3D" id="3.40.50.10790">
    <property type="entry name" value="S-adenosyl-l-methionine hydroxide adenosyltransferase, N-terminal"/>
    <property type="match status" value="1"/>
</dbReference>
<sequence>MAEPCWISLTTDYGLADGFVAACHGMIARYAPQARVIDVTHLVPPADVRRGAAVLAQTVPYLPWGVHVAVVDPGVGGTRRGVGLATPGGLLVGPDNGLLVEAAEALGGIRAAVELTAPDWLAPEVSRTFHGRDVFAPVAARLATGSALAGAGPAVDPESLVRLPTPTVRVVDGALTAEVSTVDHFGNVQLAAPAALLDPLPDQLTVAGHPAVRGRTFGDAAPGALVVHVDSAGRVAVAVNGGRAVDLLTVRPGDLLTVAGRAR</sequence>
<gene>
    <name evidence="5" type="ORF">AWW66_14165</name>
</gene>
<dbReference type="Pfam" id="PF20257">
    <property type="entry name" value="SAM_HAT_C"/>
    <property type="match status" value="1"/>
</dbReference>
<protein>
    <recommendedName>
        <fullName evidence="7">S-adenosyl-l-methionine hydroxide adenosyltransferase</fullName>
    </recommendedName>
</protein>
<dbReference type="InterPro" id="IPR023228">
    <property type="entry name" value="SAM_OH_AdoTrfase_N_sf"/>
</dbReference>
<dbReference type="RefSeq" id="WP_067365452.1">
    <property type="nucleotide sequence ID" value="NZ_JBIUBN010000017.1"/>
</dbReference>
<dbReference type="AlphaFoldDB" id="A0A136PSA6"/>
<reference evidence="5 6" key="1">
    <citation type="submission" date="2016-01" db="EMBL/GenBank/DDBJ databases">
        <title>Whole genome sequence and analysis of Micromonospora rosaria DSM 803, which can produce antibacterial substance rosamicin.</title>
        <authorList>
            <person name="Yang H."/>
            <person name="He X."/>
            <person name="Zhu D."/>
        </authorList>
    </citation>
    <scope>NUCLEOTIDE SEQUENCE [LARGE SCALE GENOMIC DNA]</scope>
    <source>
        <strain evidence="5 6">DSM 803</strain>
    </source>
</reference>
<evidence type="ECO:0000256" key="2">
    <source>
        <dbReference type="ARBA" id="ARBA00024035"/>
    </source>
</evidence>
<dbReference type="SUPFAM" id="SSF102522">
    <property type="entry name" value="Bacterial fluorinating enzyme, N-terminal domain"/>
    <property type="match status" value="1"/>
</dbReference>
<evidence type="ECO:0000256" key="1">
    <source>
        <dbReference type="ARBA" id="ARBA00022691"/>
    </source>
</evidence>
<dbReference type="Proteomes" id="UP000070620">
    <property type="component" value="Unassembled WGS sequence"/>
</dbReference>
<dbReference type="InterPro" id="IPR046470">
    <property type="entry name" value="SAM_HAT_C"/>
</dbReference>
<dbReference type="PANTHER" id="PTHR35092">
    <property type="entry name" value="CHLORINASE MJ1651"/>
    <property type="match status" value="1"/>
</dbReference>
<evidence type="ECO:0000313" key="5">
    <source>
        <dbReference type="EMBL" id="KXK61360.1"/>
    </source>
</evidence>
<evidence type="ECO:0000259" key="4">
    <source>
        <dbReference type="Pfam" id="PF20257"/>
    </source>
</evidence>
<evidence type="ECO:0008006" key="7">
    <source>
        <dbReference type="Google" id="ProtNLM"/>
    </source>
</evidence>
<organism evidence="5 6">
    <name type="scientific">Micromonospora rosaria</name>
    <dbReference type="NCBI Taxonomy" id="47874"/>
    <lineage>
        <taxon>Bacteria</taxon>
        <taxon>Bacillati</taxon>
        <taxon>Actinomycetota</taxon>
        <taxon>Actinomycetes</taxon>
        <taxon>Micromonosporales</taxon>
        <taxon>Micromonosporaceae</taxon>
        <taxon>Micromonospora</taxon>
    </lineage>
</organism>
<proteinExistence type="inferred from homology"/>
<comment type="similarity">
    <text evidence="2">Belongs to the SAM hydrolase / SAM-dependent halogenase family.</text>
</comment>
<dbReference type="InterPro" id="IPR023227">
    <property type="entry name" value="SAM_OH_AdoTrfase_C_sf"/>
</dbReference>
<dbReference type="PIRSF" id="PIRSF006779">
    <property type="entry name" value="UCP006779"/>
    <property type="match status" value="1"/>
</dbReference>
<dbReference type="Gene3D" id="2.40.30.90">
    <property type="entry name" value="Bacterial fluorinating enzyme like"/>
    <property type="match status" value="1"/>
</dbReference>
<evidence type="ECO:0000259" key="3">
    <source>
        <dbReference type="Pfam" id="PF01887"/>
    </source>
</evidence>
<feature type="domain" description="S-adenosyl-l-methionine hydroxide adenosyltransferase N-terminal" evidence="3">
    <location>
        <begin position="7"/>
        <end position="149"/>
    </location>
</feature>